<proteinExistence type="predicted"/>
<dbReference type="KEGG" id="aswu:HUW51_17490"/>
<reference evidence="1 2" key="1">
    <citation type="journal article" date="2018" name="Int. J. Syst. Evol. Microbiol.">
        <title>Adhaeribacter swui sp. nov., isolated from wet mud.</title>
        <authorList>
            <person name="Kim D.U."/>
            <person name="Kim K.W."/>
            <person name="Kang M.S."/>
            <person name="Kim J.Y."/>
            <person name="Jang J.H."/>
            <person name="Kim M.K."/>
        </authorList>
    </citation>
    <scope>NUCLEOTIDE SEQUENCE [LARGE SCALE GENOMIC DNA]</scope>
    <source>
        <strain evidence="1 2">KCTC 52873</strain>
    </source>
</reference>
<organism evidence="1 2">
    <name type="scientific">Adhaeribacter swui</name>
    <dbReference type="NCBI Taxonomy" id="2086471"/>
    <lineage>
        <taxon>Bacteria</taxon>
        <taxon>Pseudomonadati</taxon>
        <taxon>Bacteroidota</taxon>
        <taxon>Cytophagia</taxon>
        <taxon>Cytophagales</taxon>
        <taxon>Hymenobacteraceae</taxon>
        <taxon>Adhaeribacter</taxon>
    </lineage>
</organism>
<keyword evidence="2" id="KW-1185">Reference proteome</keyword>
<sequence length="399" mass="45816">MTMALVCVLSPLLTRAQFTEKISENVTLSVNTNIETYFLAEKLAVEHIGNYVYSYNNVVFSHQPIVYYGLQEFMPWKDKPVILRIADILKQLRDQFHDNAPQLEYLLYRNQFPASGLRWPVPADLPVFDEEHHHEAKRLVLELADSLSSFYHQAKVGEFLQRNAFFYKGALAEAKKHINVKAIPYMEKWYGQKFAGYELYLMLGMPITPGEDNYRAFGPMLTSPKGKVSAMVFSSSVQLPLLPALKDYKAYGFDNKEVTQFLTVHEIGHSFVNPIVKSFPAEIIKDSALFTPALAKTLENSYIGSWETCVIEHLVRLGEIRVTKMVGDKTEVNRLRKLHIDEFHFVLLPLLEKKIAAYESNRSKYPDFKSFLPELFQTLHQLKPTDIDALLKKKMPSAN</sequence>
<dbReference type="InterPro" id="IPR032560">
    <property type="entry name" value="DUF4932"/>
</dbReference>
<protein>
    <submittedName>
        <fullName evidence="1">DUF4932 domain-containing protein</fullName>
    </submittedName>
</protein>
<evidence type="ECO:0000313" key="2">
    <source>
        <dbReference type="Proteomes" id="UP000515237"/>
    </source>
</evidence>
<gene>
    <name evidence="1" type="ORF">HUW51_17490</name>
</gene>
<dbReference type="Proteomes" id="UP000515237">
    <property type="component" value="Chromosome"/>
</dbReference>
<dbReference type="AlphaFoldDB" id="A0A7G7GB95"/>
<accession>A0A7G7GB95</accession>
<evidence type="ECO:0000313" key="1">
    <source>
        <dbReference type="EMBL" id="QNF34429.1"/>
    </source>
</evidence>
<dbReference type="EMBL" id="CP055156">
    <property type="protein sequence ID" value="QNF34429.1"/>
    <property type="molecule type" value="Genomic_DNA"/>
</dbReference>
<dbReference type="Pfam" id="PF16286">
    <property type="entry name" value="DUF4932"/>
    <property type="match status" value="1"/>
</dbReference>
<name>A0A7G7GB95_9BACT</name>
<dbReference type="RefSeq" id="WP_185270909.1">
    <property type="nucleotide sequence ID" value="NZ_CP055156.1"/>
</dbReference>